<dbReference type="AlphaFoldDB" id="A0AA40AXB5"/>
<evidence type="ECO:0000313" key="3">
    <source>
        <dbReference type="EMBL" id="KAK0723704.1"/>
    </source>
</evidence>
<feature type="region of interest" description="Disordered" evidence="1">
    <location>
        <begin position="127"/>
        <end position="148"/>
    </location>
</feature>
<comment type="caution">
    <text evidence="3">The sequence shown here is derived from an EMBL/GenBank/DDBJ whole genome shotgun (WGS) entry which is preliminary data.</text>
</comment>
<keyword evidence="4" id="KW-1185">Reference proteome</keyword>
<gene>
    <name evidence="3" type="ORF">B0T21DRAFT_40276</name>
</gene>
<organism evidence="3 4">
    <name type="scientific">Apiosordaria backusii</name>
    <dbReference type="NCBI Taxonomy" id="314023"/>
    <lineage>
        <taxon>Eukaryota</taxon>
        <taxon>Fungi</taxon>
        <taxon>Dikarya</taxon>
        <taxon>Ascomycota</taxon>
        <taxon>Pezizomycotina</taxon>
        <taxon>Sordariomycetes</taxon>
        <taxon>Sordariomycetidae</taxon>
        <taxon>Sordariales</taxon>
        <taxon>Lasiosphaeriaceae</taxon>
        <taxon>Apiosordaria</taxon>
    </lineage>
</organism>
<evidence type="ECO:0000313" key="4">
    <source>
        <dbReference type="Proteomes" id="UP001172159"/>
    </source>
</evidence>
<reference evidence="3" key="1">
    <citation type="submission" date="2023-06" db="EMBL/GenBank/DDBJ databases">
        <title>Genome-scale phylogeny and comparative genomics of the fungal order Sordariales.</title>
        <authorList>
            <consortium name="Lawrence Berkeley National Laboratory"/>
            <person name="Hensen N."/>
            <person name="Bonometti L."/>
            <person name="Westerberg I."/>
            <person name="Brannstrom I.O."/>
            <person name="Guillou S."/>
            <person name="Cros-Aarteil S."/>
            <person name="Calhoun S."/>
            <person name="Haridas S."/>
            <person name="Kuo A."/>
            <person name="Mondo S."/>
            <person name="Pangilinan J."/>
            <person name="Riley R."/>
            <person name="Labutti K."/>
            <person name="Andreopoulos B."/>
            <person name="Lipzen A."/>
            <person name="Chen C."/>
            <person name="Yanf M."/>
            <person name="Daum C."/>
            <person name="Ng V."/>
            <person name="Clum A."/>
            <person name="Steindorff A."/>
            <person name="Ohm R."/>
            <person name="Martin F."/>
            <person name="Silar P."/>
            <person name="Natvig D."/>
            <person name="Lalanne C."/>
            <person name="Gautier V."/>
            <person name="Ament-Velasquez S.L."/>
            <person name="Kruys A."/>
            <person name="Hutchinson M.I."/>
            <person name="Powell A.J."/>
            <person name="Barry K."/>
            <person name="Miller A.N."/>
            <person name="Grigoriev I.V."/>
            <person name="Debuchy R."/>
            <person name="Gladieux P."/>
            <person name="Thoren M.H."/>
            <person name="Johannesson H."/>
        </authorList>
    </citation>
    <scope>NUCLEOTIDE SEQUENCE</scope>
    <source>
        <strain evidence="3">CBS 540.89</strain>
    </source>
</reference>
<evidence type="ECO:0000256" key="2">
    <source>
        <dbReference type="SAM" id="SignalP"/>
    </source>
</evidence>
<protein>
    <submittedName>
        <fullName evidence="3">Uncharacterized protein</fullName>
    </submittedName>
</protein>
<proteinExistence type="predicted"/>
<feature type="chain" id="PRO_5041315532" evidence="2">
    <location>
        <begin position="21"/>
        <end position="148"/>
    </location>
</feature>
<feature type="signal peptide" evidence="2">
    <location>
        <begin position="1"/>
        <end position="20"/>
    </location>
</feature>
<name>A0AA40AXB5_9PEZI</name>
<evidence type="ECO:0000256" key="1">
    <source>
        <dbReference type="SAM" id="MobiDB-lite"/>
    </source>
</evidence>
<sequence>MIQTLLMSIFLAVSLHVLYTNQPSDDDLSYAWRSSVPQGDSSDKPPLAARLIERLGLLCQGNILHSSGAIFVSDITAADGPVHTPTLRIIPKIHLALLTATGAMIPDSKYRNASPGDTSLTAKYVSRVPGTYHGPPAHQRRVRSPAMR</sequence>
<dbReference type="Proteomes" id="UP001172159">
    <property type="component" value="Unassembled WGS sequence"/>
</dbReference>
<dbReference type="EMBL" id="JAUKTV010000011">
    <property type="protein sequence ID" value="KAK0723704.1"/>
    <property type="molecule type" value="Genomic_DNA"/>
</dbReference>
<feature type="compositionally biased region" description="Basic residues" evidence="1">
    <location>
        <begin position="138"/>
        <end position="148"/>
    </location>
</feature>
<keyword evidence="2" id="KW-0732">Signal</keyword>
<accession>A0AA40AXB5</accession>